<comment type="caution">
    <text evidence="10">The sequence shown here is derived from an EMBL/GenBank/DDBJ whole genome shotgun (WGS) entry which is preliminary data.</text>
</comment>
<evidence type="ECO:0000256" key="7">
    <source>
        <dbReference type="ARBA" id="ARBA00023136"/>
    </source>
</evidence>
<protein>
    <submittedName>
        <fullName evidence="10">AI-2E family transporter</fullName>
    </submittedName>
</protein>
<feature type="transmembrane region" description="Helical" evidence="9">
    <location>
        <begin position="187"/>
        <end position="212"/>
    </location>
</feature>
<evidence type="ECO:0000256" key="2">
    <source>
        <dbReference type="ARBA" id="ARBA00009773"/>
    </source>
</evidence>
<evidence type="ECO:0000256" key="1">
    <source>
        <dbReference type="ARBA" id="ARBA00004651"/>
    </source>
</evidence>
<evidence type="ECO:0000256" key="3">
    <source>
        <dbReference type="ARBA" id="ARBA00022448"/>
    </source>
</evidence>
<sequence length="395" mass="41015">MFLVRRGSAASTEAAPAPEPPVPVPVPVGGEDELRRVVGRILATWGDRFGRFTMRCLQVALLVAIAAAGLWLVGRLRLVVVPVVLAVLLTAAFQPMVRLLRRLRFPRVLAALTALLLGGGAIAAVVVLVVIRVESDWPSLVAATNSGVGQIQQALQNGAFPIDESQISEYRQDVANYLTSPRFGGSALAGLMTLAQLVTGTLVLLITLFFFLKDGDRIAAFLVKPLSGDRTDRAYRVGNAALHSLGGYVRGTALIALVDAVLIGGSLFVLGVPLALTLGVVVFIGAFVPVVGATIAGVLAGVVALVTNGLGTAITIGVIILVVNQLEAHVLQPLIMGRSVRLYPLVILLALIVGSITAGIVGAIVAVPVTSVIWDAMKLWDLPAGGERAGPVAAG</sequence>
<reference evidence="11" key="1">
    <citation type="journal article" date="2019" name="Int. J. Syst. Evol. Microbiol.">
        <title>The Global Catalogue of Microorganisms (GCM) 10K type strain sequencing project: providing services to taxonomists for standard genome sequencing and annotation.</title>
        <authorList>
            <consortium name="The Broad Institute Genomics Platform"/>
            <consortium name="The Broad Institute Genome Sequencing Center for Infectious Disease"/>
            <person name="Wu L."/>
            <person name="Ma J."/>
        </authorList>
    </citation>
    <scope>NUCLEOTIDE SEQUENCE [LARGE SCALE GENOMIC DNA]</scope>
    <source>
        <strain evidence="11">CGMCC 1.12471</strain>
    </source>
</reference>
<proteinExistence type="inferred from homology"/>
<organism evidence="10 11">
    <name type="scientific">Amnibacterium endophyticum</name>
    <dbReference type="NCBI Taxonomy" id="2109337"/>
    <lineage>
        <taxon>Bacteria</taxon>
        <taxon>Bacillati</taxon>
        <taxon>Actinomycetota</taxon>
        <taxon>Actinomycetes</taxon>
        <taxon>Micrococcales</taxon>
        <taxon>Microbacteriaceae</taxon>
        <taxon>Amnibacterium</taxon>
    </lineage>
</organism>
<feature type="region of interest" description="Disordered" evidence="8">
    <location>
        <begin position="1"/>
        <end position="22"/>
    </location>
</feature>
<keyword evidence="11" id="KW-1185">Reference proteome</keyword>
<evidence type="ECO:0000256" key="4">
    <source>
        <dbReference type="ARBA" id="ARBA00022475"/>
    </source>
</evidence>
<feature type="transmembrane region" description="Helical" evidence="9">
    <location>
        <begin position="56"/>
        <end position="73"/>
    </location>
</feature>
<feature type="transmembrane region" description="Helical" evidence="9">
    <location>
        <begin position="345"/>
        <end position="374"/>
    </location>
</feature>
<keyword evidence="6 9" id="KW-1133">Transmembrane helix</keyword>
<accession>A0ABW4LAS0</accession>
<dbReference type="PANTHER" id="PTHR21716">
    <property type="entry name" value="TRANSMEMBRANE PROTEIN"/>
    <property type="match status" value="1"/>
</dbReference>
<dbReference type="EMBL" id="JBHUEA010000001">
    <property type="protein sequence ID" value="MFD1719968.1"/>
    <property type="molecule type" value="Genomic_DNA"/>
</dbReference>
<feature type="transmembrane region" description="Helical" evidence="9">
    <location>
        <begin position="260"/>
        <end position="288"/>
    </location>
</feature>
<comment type="similarity">
    <text evidence="2">Belongs to the autoinducer-2 exporter (AI-2E) (TC 2.A.86) family.</text>
</comment>
<evidence type="ECO:0000313" key="11">
    <source>
        <dbReference type="Proteomes" id="UP001597347"/>
    </source>
</evidence>
<feature type="transmembrane region" description="Helical" evidence="9">
    <location>
        <begin position="109"/>
        <end position="131"/>
    </location>
</feature>
<keyword evidence="5 9" id="KW-0812">Transmembrane</keyword>
<keyword evidence="7 9" id="KW-0472">Membrane</keyword>
<name>A0ABW4LAS0_9MICO</name>
<dbReference type="Proteomes" id="UP001597347">
    <property type="component" value="Unassembled WGS sequence"/>
</dbReference>
<gene>
    <name evidence="10" type="ORF">ACFSBI_00255</name>
</gene>
<keyword evidence="4" id="KW-1003">Cell membrane</keyword>
<evidence type="ECO:0000256" key="6">
    <source>
        <dbReference type="ARBA" id="ARBA00022989"/>
    </source>
</evidence>
<comment type="subcellular location">
    <subcellularLocation>
        <location evidence="1">Cell membrane</location>
        <topology evidence="1">Multi-pass membrane protein</topology>
    </subcellularLocation>
</comment>
<dbReference type="Pfam" id="PF01594">
    <property type="entry name" value="AI-2E_transport"/>
    <property type="match status" value="1"/>
</dbReference>
<evidence type="ECO:0000256" key="9">
    <source>
        <dbReference type="SAM" id="Phobius"/>
    </source>
</evidence>
<feature type="transmembrane region" description="Helical" evidence="9">
    <location>
        <begin position="79"/>
        <end position="97"/>
    </location>
</feature>
<feature type="transmembrane region" description="Helical" evidence="9">
    <location>
        <begin position="294"/>
        <end position="324"/>
    </location>
</feature>
<dbReference type="InterPro" id="IPR002549">
    <property type="entry name" value="AI-2E-like"/>
</dbReference>
<keyword evidence="3" id="KW-0813">Transport</keyword>
<evidence type="ECO:0000313" key="10">
    <source>
        <dbReference type="EMBL" id="MFD1719968.1"/>
    </source>
</evidence>
<dbReference type="PANTHER" id="PTHR21716:SF53">
    <property type="entry name" value="PERMEASE PERM-RELATED"/>
    <property type="match status" value="1"/>
</dbReference>
<dbReference type="RefSeq" id="WP_377931175.1">
    <property type="nucleotide sequence ID" value="NZ_JBHUEA010000001.1"/>
</dbReference>
<evidence type="ECO:0000256" key="8">
    <source>
        <dbReference type="SAM" id="MobiDB-lite"/>
    </source>
</evidence>
<evidence type="ECO:0000256" key="5">
    <source>
        <dbReference type="ARBA" id="ARBA00022692"/>
    </source>
</evidence>